<feature type="domain" description="BON" evidence="1">
    <location>
        <begin position="139"/>
        <end position="207"/>
    </location>
</feature>
<comment type="caution">
    <text evidence="2">The sequence shown here is derived from an EMBL/GenBank/DDBJ whole genome shotgun (WGS) entry which is preliminary data.</text>
</comment>
<protein>
    <submittedName>
        <fullName evidence="2">BON domain-containing protein</fullName>
    </submittedName>
</protein>
<keyword evidence="3" id="KW-1185">Reference proteome</keyword>
<dbReference type="PANTHER" id="PTHR34606:SF15">
    <property type="entry name" value="BON DOMAIN-CONTAINING PROTEIN"/>
    <property type="match status" value="1"/>
</dbReference>
<dbReference type="Proteomes" id="UP000612893">
    <property type="component" value="Unassembled WGS sequence"/>
</dbReference>
<dbReference type="InterPro" id="IPR051686">
    <property type="entry name" value="Lipoprotein_DolP"/>
</dbReference>
<evidence type="ECO:0000259" key="1">
    <source>
        <dbReference type="PROSITE" id="PS50914"/>
    </source>
</evidence>
<dbReference type="AlphaFoldDB" id="A0A934K8K1"/>
<proteinExistence type="predicted"/>
<accession>A0A934K8K1</accession>
<gene>
    <name evidence="2" type="ORF">JF922_06350</name>
</gene>
<organism evidence="2 3">
    <name type="scientific">Candidatus Nephthysia bennettiae</name>
    <dbReference type="NCBI Taxonomy" id="3127016"/>
    <lineage>
        <taxon>Bacteria</taxon>
        <taxon>Bacillati</taxon>
        <taxon>Candidatus Dormiibacterota</taxon>
        <taxon>Candidatus Dormibacteria</taxon>
        <taxon>Candidatus Dormibacterales</taxon>
        <taxon>Candidatus Dormibacteraceae</taxon>
        <taxon>Candidatus Nephthysia</taxon>
    </lineage>
</organism>
<sequence length="217" mass="23203">MFCTDYQGPVGRVERSGGDAAEEQPLLVATGWWRRIVRRVPSRSVLTADRGEVRLSASRAEFLELPHFLSDDEVVAAVRSSFTESLPFRSSRVASIRVTSRDGAVTLSGHVAHDGHRREAVRSAQNADGVVGVSDRLVSDEHLTSAVARSFLAHPGLQPSLVRVSARLGAVVLDGELPSEDLIRLASSSATAVAGVTTLESRLRLPAPRGATPRPPA</sequence>
<evidence type="ECO:0000313" key="2">
    <source>
        <dbReference type="EMBL" id="MBJ7597690.1"/>
    </source>
</evidence>
<feature type="domain" description="BON" evidence="1">
    <location>
        <begin position="70"/>
        <end position="141"/>
    </location>
</feature>
<dbReference type="Pfam" id="PF04972">
    <property type="entry name" value="BON"/>
    <property type="match status" value="2"/>
</dbReference>
<dbReference type="InterPro" id="IPR007055">
    <property type="entry name" value="BON_dom"/>
</dbReference>
<name>A0A934K8K1_9BACT</name>
<reference evidence="2" key="1">
    <citation type="submission" date="2020-10" db="EMBL/GenBank/DDBJ databases">
        <title>Ca. Dormibacterota MAGs.</title>
        <authorList>
            <person name="Montgomery K."/>
        </authorList>
    </citation>
    <scope>NUCLEOTIDE SEQUENCE [LARGE SCALE GENOMIC DNA]</scope>
    <source>
        <strain evidence="2">SC8812_S17_10</strain>
    </source>
</reference>
<evidence type="ECO:0000313" key="3">
    <source>
        <dbReference type="Proteomes" id="UP000612893"/>
    </source>
</evidence>
<dbReference type="Gene3D" id="3.30.1340.30">
    <property type="match status" value="1"/>
</dbReference>
<dbReference type="PROSITE" id="PS50914">
    <property type="entry name" value="BON"/>
    <property type="match status" value="2"/>
</dbReference>
<dbReference type="PANTHER" id="PTHR34606">
    <property type="entry name" value="BON DOMAIN-CONTAINING PROTEIN"/>
    <property type="match status" value="1"/>
</dbReference>
<dbReference type="EMBL" id="JAEKNR010000073">
    <property type="protein sequence ID" value="MBJ7597690.1"/>
    <property type="molecule type" value="Genomic_DNA"/>
</dbReference>